<dbReference type="EMBL" id="UINC01036628">
    <property type="protein sequence ID" value="SVB30893.1"/>
    <property type="molecule type" value="Genomic_DNA"/>
</dbReference>
<name>A0A382CZZ1_9ZZZZ</name>
<proteinExistence type="predicted"/>
<organism evidence="1">
    <name type="scientific">marine metagenome</name>
    <dbReference type="NCBI Taxonomy" id="408172"/>
    <lineage>
        <taxon>unclassified sequences</taxon>
        <taxon>metagenomes</taxon>
        <taxon>ecological metagenomes</taxon>
    </lineage>
</organism>
<evidence type="ECO:0000313" key="1">
    <source>
        <dbReference type="EMBL" id="SVB30893.1"/>
    </source>
</evidence>
<sequence>SSMAAASVGCISTPQGKQFGVPGIRDTVTSRYERPLDHVLNSAREVLSRTGTLTGDDVVNNAVSAKIDNRSVWVTVAEVEPLVTEVKVRVRSSRGTGDLAMAAEIDKQIALGLVVTP</sequence>
<feature type="non-terminal residue" evidence="1">
    <location>
        <position position="1"/>
    </location>
</feature>
<accession>A0A382CZZ1</accession>
<gene>
    <name evidence="1" type="ORF">METZ01_LOCUS183747</name>
</gene>
<dbReference type="AlphaFoldDB" id="A0A382CZZ1"/>
<reference evidence="1" key="1">
    <citation type="submission" date="2018-05" db="EMBL/GenBank/DDBJ databases">
        <authorList>
            <person name="Lanie J.A."/>
            <person name="Ng W.-L."/>
            <person name="Kazmierczak K.M."/>
            <person name="Andrzejewski T.M."/>
            <person name="Davidsen T.M."/>
            <person name="Wayne K.J."/>
            <person name="Tettelin H."/>
            <person name="Glass J.I."/>
            <person name="Rusch D."/>
            <person name="Podicherti R."/>
            <person name="Tsui H.-C.T."/>
            <person name="Winkler M.E."/>
        </authorList>
    </citation>
    <scope>NUCLEOTIDE SEQUENCE</scope>
</reference>
<evidence type="ECO:0008006" key="2">
    <source>
        <dbReference type="Google" id="ProtNLM"/>
    </source>
</evidence>
<protein>
    <recommendedName>
        <fullName evidence="2">DUF3568 family protein</fullName>
    </recommendedName>
</protein>